<dbReference type="GO" id="GO:0005737">
    <property type="term" value="C:cytoplasm"/>
    <property type="evidence" value="ECO:0007669"/>
    <property type="project" value="TreeGrafter"/>
</dbReference>
<reference evidence="2" key="2">
    <citation type="submission" date="2020-11" db="EMBL/GenBank/DDBJ databases">
        <authorList>
            <consortium name="DOE Joint Genome Institute"/>
            <person name="Kuo A."/>
            <person name="Miyauchi S."/>
            <person name="Kiss E."/>
            <person name="Drula E."/>
            <person name="Kohler A."/>
            <person name="Sanchez-Garcia M."/>
            <person name="Andreopoulos B."/>
            <person name="Barry K.W."/>
            <person name="Bonito G."/>
            <person name="Buee M."/>
            <person name="Carver A."/>
            <person name="Chen C."/>
            <person name="Cichocki N."/>
            <person name="Clum A."/>
            <person name="Culley D."/>
            <person name="Crous P.W."/>
            <person name="Fauchery L."/>
            <person name="Girlanda M."/>
            <person name="Hayes R."/>
            <person name="Keri Z."/>
            <person name="Labutti K."/>
            <person name="Lipzen A."/>
            <person name="Lombard V."/>
            <person name="Magnuson J."/>
            <person name="Maillard F."/>
            <person name="Morin E."/>
            <person name="Murat C."/>
            <person name="Nolan M."/>
            <person name="Ohm R."/>
            <person name="Pangilinan J."/>
            <person name="Pereira M."/>
            <person name="Perotto S."/>
            <person name="Peter M."/>
            <person name="Riley R."/>
            <person name="Sitrit Y."/>
            <person name="Stielow B."/>
            <person name="Szollosi G."/>
            <person name="Zifcakova L."/>
            <person name="Stursova M."/>
            <person name="Spatafora J.W."/>
            <person name="Tedersoo L."/>
            <person name="Vaario L.-M."/>
            <person name="Yamada A."/>
            <person name="Yan M."/>
            <person name="Wang P."/>
            <person name="Xu J."/>
            <person name="Bruns T."/>
            <person name="Baldrian P."/>
            <person name="Vilgalys R."/>
            <person name="Henrissat B."/>
            <person name="Grigoriev I.V."/>
            <person name="Hibbett D."/>
            <person name="Nagy L.G."/>
            <person name="Martin F.M."/>
        </authorList>
    </citation>
    <scope>NUCLEOTIDE SEQUENCE</scope>
    <source>
        <strain evidence="2">UH-Tt-Lm1</strain>
    </source>
</reference>
<comment type="caution">
    <text evidence="2">The sequence shown here is derived from an EMBL/GenBank/DDBJ whole genome shotgun (WGS) entry which is preliminary data.</text>
</comment>
<dbReference type="PANTHER" id="PTHR13847">
    <property type="entry name" value="SARCOSINE DEHYDROGENASE-RELATED"/>
    <property type="match status" value="1"/>
</dbReference>
<dbReference type="PANTHER" id="PTHR13847:SF260">
    <property type="entry name" value="FAD DEPENDENT OXIDOREDUCTASE DOMAIN-CONTAINING PROTEIN"/>
    <property type="match status" value="1"/>
</dbReference>
<dbReference type="Pfam" id="PF01266">
    <property type="entry name" value="DAO"/>
    <property type="match status" value="1"/>
</dbReference>
<dbReference type="EMBL" id="WIUZ02000001">
    <property type="protein sequence ID" value="KAF9792338.1"/>
    <property type="molecule type" value="Genomic_DNA"/>
</dbReference>
<organism evidence="2 3">
    <name type="scientific">Thelephora terrestris</name>
    <dbReference type="NCBI Taxonomy" id="56493"/>
    <lineage>
        <taxon>Eukaryota</taxon>
        <taxon>Fungi</taxon>
        <taxon>Dikarya</taxon>
        <taxon>Basidiomycota</taxon>
        <taxon>Agaricomycotina</taxon>
        <taxon>Agaricomycetes</taxon>
        <taxon>Thelephorales</taxon>
        <taxon>Thelephoraceae</taxon>
        <taxon>Thelephora</taxon>
    </lineage>
</organism>
<keyword evidence="3" id="KW-1185">Reference proteome</keyword>
<reference evidence="2" key="1">
    <citation type="journal article" date="2020" name="Nat. Commun.">
        <title>Large-scale genome sequencing of mycorrhizal fungi provides insights into the early evolution of symbiotic traits.</title>
        <authorList>
            <person name="Miyauchi S."/>
            <person name="Kiss E."/>
            <person name="Kuo A."/>
            <person name="Drula E."/>
            <person name="Kohler A."/>
            <person name="Sanchez-Garcia M."/>
            <person name="Morin E."/>
            <person name="Andreopoulos B."/>
            <person name="Barry K.W."/>
            <person name="Bonito G."/>
            <person name="Buee M."/>
            <person name="Carver A."/>
            <person name="Chen C."/>
            <person name="Cichocki N."/>
            <person name="Clum A."/>
            <person name="Culley D."/>
            <person name="Crous P.W."/>
            <person name="Fauchery L."/>
            <person name="Girlanda M."/>
            <person name="Hayes R.D."/>
            <person name="Keri Z."/>
            <person name="LaButti K."/>
            <person name="Lipzen A."/>
            <person name="Lombard V."/>
            <person name="Magnuson J."/>
            <person name="Maillard F."/>
            <person name="Murat C."/>
            <person name="Nolan M."/>
            <person name="Ohm R.A."/>
            <person name="Pangilinan J."/>
            <person name="Pereira M.F."/>
            <person name="Perotto S."/>
            <person name="Peter M."/>
            <person name="Pfister S."/>
            <person name="Riley R."/>
            <person name="Sitrit Y."/>
            <person name="Stielow J.B."/>
            <person name="Szollosi G."/>
            <person name="Zifcakova L."/>
            <person name="Stursova M."/>
            <person name="Spatafora J.W."/>
            <person name="Tedersoo L."/>
            <person name="Vaario L.M."/>
            <person name="Yamada A."/>
            <person name="Yan M."/>
            <person name="Wang P."/>
            <person name="Xu J."/>
            <person name="Bruns T."/>
            <person name="Baldrian P."/>
            <person name="Vilgalys R."/>
            <person name="Dunand C."/>
            <person name="Henrissat B."/>
            <person name="Grigoriev I.V."/>
            <person name="Hibbett D."/>
            <person name="Nagy L.G."/>
            <person name="Martin F.M."/>
        </authorList>
    </citation>
    <scope>NUCLEOTIDE SEQUENCE</scope>
    <source>
        <strain evidence="2">UH-Tt-Lm1</strain>
    </source>
</reference>
<evidence type="ECO:0000313" key="3">
    <source>
        <dbReference type="Proteomes" id="UP000736335"/>
    </source>
</evidence>
<dbReference type="Gene3D" id="3.30.9.10">
    <property type="entry name" value="D-Amino Acid Oxidase, subunit A, domain 2"/>
    <property type="match status" value="1"/>
</dbReference>
<protein>
    <submittedName>
        <fullName evidence="2">FAD dependent oxidoreductase</fullName>
    </submittedName>
</protein>
<dbReference type="InterPro" id="IPR036188">
    <property type="entry name" value="FAD/NAD-bd_sf"/>
</dbReference>
<name>A0A9P6HQD3_9AGAM</name>
<dbReference type="Proteomes" id="UP000736335">
    <property type="component" value="Unassembled WGS sequence"/>
</dbReference>
<feature type="domain" description="FAD dependent oxidoreductase" evidence="1">
    <location>
        <begin position="45"/>
        <end position="426"/>
    </location>
</feature>
<dbReference type="AlphaFoldDB" id="A0A9P6HQD3"/>
<evidence type="ECO:0000259" key="1">
    <source>
        <dbReference type="Pfam" id="PF01266"/>
    </source>
</evidence>
<accession>A0A9P6HQD3</accession>
<dbReference type="Gene3D" id="3.50.50.60">
    <property type="entry name" value="FAD/NAD(P)-binding domain"/>
    <property type="match status" value="1"/>
</dbReference>
<dbReference type="OrthoDB" id="429143at2759"/>
<dbReference type="SUPFAM" id="SSF51905">
    <property type="entry name" value="FAD/NAD(P)-binding domain"/>
    <property type="match status" value="1"/>
</dbReference>
<proteinExistence type="predicted"/>
<sequence length="463" mass="50652">MEPRVDGSGVGFPHPKPTLSFWLQGTRNNALIGHRTTEEVPSNADVVIIGAGMSGAATAYHLLKDHETTKGGLPKVVMLEAREVCYGATGRNGGHCKPDFYRGYPKYKKRFGKDEAMKILQNEKETLALLTRVVEDEKIDCDLWRGRAFDVALNEACAEDFHAALQEFAADGGEVDGIIEWISSPQEAKRRTRCVHAHAAAAYPTGSFWPYKFVTSLLRLCIDKYSLNVQTDTPVLSVSRSGNGKWVVETARGSVQAAKVVFGTNAYTSTLLPEFTGKIVPVRGQCSVVIPTKAYSGERLLTHTYSLRWRMLDSDYLIQRPSDGAVIVGGGEWNAPLEDQLGQTDDSVTHPAITKHLRNVCAKNFEGWGEEAQGEGLITDWTGIMGETPDSVPFVGELEERRGCFICAGHNGHGMARIMSCARGVATLVSGGTWEDTGLPECFKPTAGRIKNELQVRAEWAGF</sequence>
<gene>
    <name evidence="2" type="ORF">BJ322DRAFT_1097525</name>
</gene>
<evidence type="ECO:0000313" key="2">
    <source>
        <dbReference type="EMBL" id="KAF9792338.1"/>
    </source>
</evidence>
<dbReference type="InterPro" id="IPR006076">
    <property type="entry name" value="FAD-dep_OxRdtase"/>
</dbReference>